<dbReference type="InterPro" id="IPR051532">
    <property type="entry name" value="Ester_Hydrolysis_Enzymes"/>
</dbReference>
<dbReference type="Gene3D" id="3.40.50.1110">
    <property type="entry name" value="SGNH hydrolase"/>
    <property type="match status" value="1"/>
</dbReference>
<proteinExistence type="predicted"/>
<organism evidence="3 4">
    <name type="scientific">Segetibacter aerophilus</name>
    <dbReference type="NCBI Taxonomy" id="670293"/>
    <lineage>
        <taxon>Bacteria</taxon>
        <taxon>Pseudomonadati</taxon>
        <taxon>Bacteroidota</taxon>
        <taxon>Chitinophagia</taxon>
        <taxon>Chitinophagales</taxon>
        <taxon>Chitinophagaceae</taxon>
        <taxon>Segetibacter</taxon>
    </lineage>
</organism>
<dbReference type="OrthoDB" id="9790057at2"/>
<gene>
    <name evidence="3" type="ORF">SAE01_40770</name>
</gene>
<dbReference type="PANTHER" id="PTHR30383:SF5">
    <property type="entry name" value="SGNH HYDROLASE-TYPE ESTERASE DOMAIN-CONTAINING PROTEIN"/>
    <property type="match status" value="1"/>
</dbReference>
<dbReference type="InterPro" id="IPR036514">
    <property type="entry name" value="SGNH_hydro_sf"/>
</dbReference>
<dbReference type="InterPro" id="IPR013830">
    <property type="entry name" value="SGNH_hydro"/>
</dbReference>
<dbReference type="AlphaFoldDB" id="A0A512BI05"/>
<evidence type="ECO:0000313" key="4">
    <source>
        <dbReference type="Proteomes" id="UP000321513"/>
    </source>
</evidence>
<evidence type="ECO:0000256" key="1">
    <source>
        <dbReference type="SAM" id="SignalP"/>
    </source>
</evidence>
<feature type="signal peptide" evidence="1">
    <location>
        <begin position="1"/>
        <end position="23"/>
    </location>
</feature>
<name>A0A512BI05_9BACT</name>
<evidence type="ECO:0000313" key="3">
    <source>
        <dbReference type="EMBL" id="GEO11581.1"/>
    </source>
</evidence>
<accession>A0A512BI05</accession>
<dbReference type="GO" id="GO:0004622">
    <property type="term" value="F:phosphatidylcholine lysophospholipase activity"/>
    <property type="evidence" value="ECO:0007669"/>
    <property type="project" value="TreeGrafter"/>
</dbReference>
<dbReference type="Proteomes" id="UP000321513">
    <property type="component" value="Unassembled WGS sequence"/>
</dbReference>
<keyword evidence="1" id="KW-0732">Signal</keyword>
<dbReference type="SUPFAM" id="SSF52266">
    <property type="entry name" value="SGNH hydrolase"/>
    <property type="match status" value="1"/>
</dbReference>
<dbReference type="Pfam" id="PF13472">
    <property type="entry name" value="Lipase_GDSL_2"/>
    <property type="match status" value="1"/>
</dbReference>
<dbReference type="EMBL" id="BJYT01000025">
    <property type="protein sequence ID" value="GEO11581.1"/>
    <property type="molecule type" value="Genomic_DNA"/>
</dbReference>
<evidence type="ECO:0000259" key="2">
    <source>
        <dbReference type="Pfam" id="PF13472"/>
    </source>
</evidence>
<sequence length="222" mass="25573">MKALYTYFSFLFLLFLSVQNLQAQQAPFYSEIQQFKKQDSISFPPKNAILLVGSSSFRKWQDVQAYFPGYTIVNRGFGGSVLPDVIRYANDIIIPYHPKQVIVYCGDNDLASSDTITPEIVTRRFKQLFYIVRGKLPTATITYVSIKPSPSRQKLMSKMIETNSMILKFLRTQKNTSYIDVFHPMMLPTGRAIPEIFLSDSLHMNEKGYAIWKKAMEPKLKK</sequence>
<keyword evidence="4" id="KW-1185">Reference proteome</keyword>
<reference evidence="3 4" key="1">
    <citation type="submission" date="2019-07" db="EMBL/GenBank/DDBJ databases">
        <title>Whole genome shotgun sequence of Segetibacter aerophilus NBRC 106135.</title>
        <authorList>
            <person name="Hosoyama A."/>
            <person name="Uohara A."/>
            <person name="Ohji S."/>
            <person name="Ichikawa N."/>
        </authorList>
    </citation>
    <scope>NUCLEOTIDE SEQUENCE [LARGE SCALE GENOMIC DNA]</scope>
    <source>
        <strain evidence="3 4">NBRC 106135</strain>
    </source>
</reference>
<protein>
    <recommendedName>
        <fullName evidence="2">SGNH hydrolase-type esterase domain-containing protein</fullName>
    </recommendedName>
</protein>
<comment type="caution">
    <text evidence="3">The sequence shown here is derived from an EMBL/GenBank/DDBJ whole genome shotgun (WGS) entry which is preliminary data.</text>
</comment>
<dbReference type="PANTHER" id="PTHR30383">
    <property type="entry name" value="THIOESTERASE 1/PROTEASE 1/LYSOPHOSPHOLIPASE L1"/>
    <property type="match status" value="1"/>
</dbReference>
<feature type="domain" description="SGNH hydrolase-type esterase" evidence="2">
    <location>
        <begin position="55"/>
        <end position="211"/>
    </location>
</feature>
<feature type="chain" id="PRO_5021704986" description="SGNH hydrolase-type esterase domain-containing protein" evidence="1">
    <location>
        <begin position="24"/>
        <end position="222"/>
    </location>
</feature>
<dbReference type="RefSeq" id="WP_147205691.1">
    <property type="nucleotide sequence ID" value="NZ_BJYT01000025.1"/>
</dbReference>